<organism evidence="2 3">
    <name type="scientific">Laticauda laticaudata</name>
    <name type="common">Blue-ringed sea krait</name>
    <name type="synonym">Blue-lipped sea krait</name>
    <dbReference type="NCBI Taxonomy" id="8630"/>
    <lineage>
        <taxon>Eukaryota</taxon>
        <taxon>Metazoa</taxon>
        <taxon>Chordata</taxon>
        <taxon>Craniata</taxon>
        <taxon>Vertebrata</taxon>
        <taxon>Euteleostomi</taxon>
        <taxon>Lepidosauria</taxon>
        <taxon>Squamata</taxon>
        <taxon>Bifurcata</taxon>
        <taxon>Unidentata</taxon>
        <taxon>Episquamata</taxon>
        <taxon>Toxicofera</taxon>
        <taxon>Serpentes</taxon>
        <taxon>Colubroidea</taxon>
        <taxon>Elapidae</taxon>
        <taxon>Laticaudinae</taxon>
        <taxon>Laticauda</taxon>
    </lineage>
</organism>
<keyword evidence="3" id="KW-1185">Reference proteome</keyword>
<proteinExistence type="predicted"/>
<feature type="region of interest" description="Disordered" evidence="1">
    <location>
        <begin position="94"/>
        <end position="113"/>
    </location>
</feature>
<accession>A0A8C5RR84</accession>
<evidence type="ECO:0000313" key="3">
    <source>
        <dbReference type="Proteomes" id="UP000694406"/>
    </source>
</evidence>
<reference evidence="2" key="2">
    <citation type="submission" date="2025-09" db="UniProtKB">
        <authorList>
            <consortium name="Ensembl"/>
        </authorList>
    </citation>
    <scope>IDENTIFICATION</scope>
</reference>
<name>A0A8C5RR84_LATLA</name>
<sequence length="113" mass="12586">MWLLSECGFPIDFACRNIAKGDHMTLGYCDLLNSQFYSFLGAAGLHLLPGMSSDSDIECDTENDEQEEAETTFRSLHHKPFVSSASELCSLFPETDQLGPEDLPFDTEKDSAR</sequence>
<reference evidence="2" key="1">
    <citation type="submission" date="2025-08" db="UniProtKB">
        <authorList>
            <consortium name="Ensembl"/>
        </authorList>
    </citation>
    <scope>IDENTIFICATION</scope>
</reference>
<dbReference type="AlphaFoldDB" id="A0A8C5RR84"/>
<dbReference type="Proteomes" id="UP000694406">
    <property type="component" value="Unplaced"/>
</dbReference>
<evidence type="ECO:0000256" key="1">
    <source>
        <dbReference type="SAM" id="MobiDB-lite"/>
    </source>
</evidence>
<evidence type="ECO:0000313" key="2">
    <source>
        <dbReference type="Ensembl" id="ENSLLTP00000007316.1"/>
    </source>
</evidence>
<dbReference type="Ensembl" id="ENSLLTT00000007593.1">
    <property type="protein sequence ID" value="ENSLLTP00000007316.1"/>
    <property type="gene ID" value="ENSLLTG00000005567.1"/>
</dbReference>
<protein>
    <submittedName>
        <fullName evidence="2">Uncharacterized protein</fullName>
    </submittedName>
</protein>